<organism evidence="1 2">
    <name type="scientific">Catharanthus roseus</name>
    <name type="common">Madagascar periwinkle</name>
    <name type="synonym">Vinca rosea</name>
    <dbReference type="NCBI Taxonomy" id="4058"/>
    <lineage>
        <taxon>Eukaryota</taxon>
        <taxon>Viridiplantae</taxon>
        <taxon>Streptophyta</taxon>
        <taxon>Embryophyta</taxon>
        <taxon>Tracheophyta</taxon>
        <taxon>Spermatophyta</taxon>
        <taxon>Magnoliopsida</taxon>
        <taxon>eudicotyledons</taxon>
        <taxon>Gunneridae</taxon>
        <taxon>Pentapetalae</taxon>
        <taxon>asterids</taxon>
        <taxon>lamiids</taxon>
        <taxon>Gentianales</taxon>
        <taxon>Apocynaceae</taxon>
        <taxon>Rauvolfioideae</taxon>
        <taxon>Vinceae</taxon>
        <taxon>Catharanthinae</taxon>
        <taxon>Catharanthus</taxon>
    </lineage>
</organism>
<keyword evidence="2" id="KW-1185">Reference proteome</keyword>
<sequence length="334" mass="39056">MSVSFLSGMLGNLIPTANGRFTLPSTKYRESRMLMIKLRTLGYSQSKTFKKRLRLEKKDRVGDKERRYKNTRTYLRTMLSASRQISLGHPYTLTLMLGRSHTMEPEDQEVSIGKELNLCHENSSISHFLKPVLLSHEVSLLNCGAKFDPSCHGFGMLDDVSFVDPNVFGSKLVNFTYHHPLKEVMFQTNDLLGLFLKFIKETSFCYHFLFKDVSLNPFEEFSKKLFLSNFISNVLLKDFEGTLLMWKLELLPNFMFLILQSLENLSFQFHWLFKDIVENAVNMCHLQYFYAFTSAFLGRSLVIFTCFFHSPLSHLVFNFFDYNSFAYHRPIKEF</sequence>
<dbReference type="EMBL" id="CM044704">
    <property type="protein sequence ID" value="KAI5668980.1"/>
    <property type="molecule type" value="Genomic_DNA"/>
</dbReference>
<evidence type="ECO:0000313" key="1">
    <source>
        <dbReference type="EMBL" id="KAI5668980.1"/>
    </source>
</evidence>
<name>A0ACC0B8N7_CATRO</name>
<gene>
    <name evidence="1" type="ORF">M9H77_18833</name>
</gene>
<evidence type="ECO:0000313" key="2">
    <source>
        <dbReference type="Proteomes" id="UP001060085"/>
    </source>
</evidence>
<comment type="caution">
    <text evidence="1">The sequence shown here is derived from an EMBL/GenBank/DDBJ whole genome shotgun (WGS) entry which is preliminary data.</text>
</comment>
<protein>
    <submittedName>
        <fullName evidence="1">Uncharacterized protein</fullName>
    </submittedName>
</protein>
<proteinExistence type="predicted"/>
<accession>A0ACC0B8N7</accession>
<reference evidence="2" key="1">
    <citation type="journal article" date="2023" name="Nat. Plants">
        <title>Single-cell RNA sequencing provides a high-resolution roadmap for understanding the multicellular compartmentation of specialized metabolism.</title>
        <authorList>
            <person name="Sun S."/>
            <person name="Shen X."/>
            <person name="Li Y."/>
            <person name="Li Y."/>
            <person name="Wang S."/>
            <person name="Li R."/>
            <person name="Zhang H."/>
            <person name="Shen G."/>
            <person name="Guo B."/>
            <person name="Wei J."/>
            <person name="Xu J."/>
            <person name="St-Pierre B."/>
            <person name="Chen S."/>
            <person name="Sun C."/>
        </authorList>
    </citation>
    <scope>NUCLEOTIDE SEQUENCE [LARGE SCALE GENOMIC DNA]</scope>
</reference>
<dbReference type="Proteomes" id="UP001060085">
    <property type="component" value="Linkage Group LG04"/>
</dbReference>